<sequence>MGPDPKAKRAKEQQKATLSRRPMQRNLSQTLSGKESPNMVVGPVSVGDLAHNGGEARVQGRVCSCFMLMLTLACFTDYRNLAWRSCGPWKTLFTQPALKIGCVWYCARLFF</sequence>
<evidence type="ECO:0000256" key="1">
    <source>
        <dbReference type="SAM" id="MobiDB-lite"/>
    </source>
</evidence>
<organism evidence="2 3">
    <name type="scientific">Metarhizium robertsii</name>
    <dbReference type="NCBI Taxonomy" id="568076"/>
    <lineage>
        <taxon>Eukaryota</taxon>
        <taxon>Fungi</taxon>
        <taxon>Dikarya</taxon>
        <taxon>Ascomycota</taxon>
        <taxon>Pezizomycotina</taxon>
        <taxon>Sordariomycetes</taxon>
        <taxon>Hypocreomycetidae</taxon>
        <taxon>Hypocreales</taxon>
        <taxon>Clavicipitaceae</taxon>
        <taxon>Metarhizium</taxon>
    </lineage>
</organism>
<evidence type="ECO:0000313" key="2">
    <source>
        <dbReference type="EMBL" id="EXU96449.1"/>
    </source>
</evidence>
<feature type="region of interest" description="Disordered" evidence="1">
    <location>
        <begin position="1"/>
        <end position="39"/>
    </location>
</feature>
<feature type="compositionally biased region" description="Basic and acidic residues" evidence="1">
    <location>
        <begin position="1"/>
        <end position="14"/>
    </location>
</feature>
<comment type="caution">
    <text evidence="2">The sequence shown here is derived from an EMBL/GenBank/DDBJ whole genome shotgun (WGS) entry which is preliminary data.</text>
</comment>
<protein>
    <submittedName>
        <fullName evidence="2">Uncharacterized protein</fullName>
    </submittedName>
</protein>
<feature type="compositionally biased region" description="Polar residues" evidence="1">
    <location>
        <begin position="25"/>
        <end position="35"/>
    </location>
</feature>
<dbReference type="AlphaFoldDB" id="A0A0A1UNQ7"/>
<reference evidence="2 3" key="1">
    <citation type="submission" date="2014-02" db="EMBL/GenBank/DDBJ databases">
        <title>The genome sequence of the entomopathogenic fungus Metarhizium robertsii ARSEF 2575.</title>
        <authorList>
            <person name="Giuliano Garisto Donzelli B."/>
            <person name="Roe B.A."/>
            <person name="Macmil S.L."/>
            <person name="Krasnoff S.B."/>
            <person name="Gibson D.M."/>
        </authorList>
    </citation>
    <scope>NUCLEOTIDE SEQUENCE [LARGE SCALE GENOMIC DNA]</scope>
    <source>
        <strain evidence="2 3">ARSEF 2575</strain>
    </source>
</reference>
<dbReference type="HOGENOM" id="CLU_2158994_0_0_1"/>
<proteinExistence type="predicted"/>
<gene>
    <name evidence="2" type="ORF">X797_010411</name>
</gene>
<evidence type="ECO:0000313" key="3">
    <source>
        <dbReference type="Proteomes" id="UP000030151"/>
    </source>
</evidence>
<name>A0A0A1UNQ7_9HYPO</name>
<accession>A0A0A1UNQ7</accession>
<dbReference type="Proteomes" id="UP000030151">
    <property type="component" value="Unassembled WGS sequence"/>
</dbReference>
<dbReference type="EMBL" id="JELW01000049">
    <property type="protein sequence ID" value="EXU96449.1"/>
    <property type="molecule type" value="Genomic_DNA"/>
</dbReference>